<accession>A0AAD8GRM9</accession>
<reference evidence="1" key="2">
    <citation type="submission" date="2023-05" db="EMBL/GenBank/DDBJ databases">
        <authorList>
            <person name="Schelkunov M.I."/>
        </authorList>
    </citation>
    <scope>NUCLEOTIDE SEQUENCE</scope>
    <source>
        <strain evidence="1">Hsosn_3</strain>
        <tissue evidence="1">Leaf</tissue>
    </source>
</reference>
<organism evidence="1 2">
    <name type="scientific">Heracleum sosnowskyi</name>
    <dbReference type="NCBI Taxonomy" id="360622"/>
    <lineage>
        <taxon>Eukaryota</taxon>
        <taxon>Viridiplantae</taxon>
        <taxon>Streptophyta</taxon>
        <taxon>Embryophyta</taxon>
        <taxon>Tracheophyta</taxon>
        <taxon>Spermatophyta</taxon>
        <taxon>Magnoliopsida</taxon>
        <taxon>eudicotyledons</taxon>
        <taxon>Gunneridae</taxon>
        <taxon>Pentapetalae</taxon>
        <taxon>asterids</taxon>
        <taxon>campanulids</taxon>
        <taxon>Apiales</taxon>
        <taxon>Apiaceae</taxon>
        <taxon>Apioideae</taxon>
        <taxon>apioid superclade</taxon>
        <taxon>Tordylieae</taxon>
        <taxon>Tordyliinae</taxon>
        <taxon>Heracleum</taxon>
    </lineage>
</organism>
<reference evidence="1" key="1">
    <citation type="submission" date="2023-02" db="EMBL/GenBank/DDBJ databases">
        <title>Genome of toxic invasive species Heracleum sosnowskyi carries increased number of genes despite the absence of recent whole-genome duplications.</title>
        <authorList>
            <person name="Schelkunov M."/>
            <person name="Shtratnikova V."/>
            <person name="Makarenko M."/>
            <person name="Klepikova A."/>
            <person name="Omelchenko D."/>
            <person name="Novikova G."/>
            <person name="Obukhova E."/>
            <person name="Bogdanov V."/>
            <person name="Penin A."/>
            <person name="Logacheva M."/>
        </authorList>
    </citation>
    <scope>NUCLEOTIDE SEQUENCE</scope>
    <source>
        <strain evidence="1">Hsosn_3</strain>
        <tissue evidence="1">Leaf</tissue>
    </source>
</reference>
<evidence type="ECO:0000313" key="1">
    <source>
        <dbReference type="EMBL" id="KAK1353301.1"/>
    </source>
</evidence>
<evidence type="ECO:0000313" key="2">
    <source>
        <dbReference type="Proteomes" id="UP001237642"/>
    </source>
</evidence>
<keyword evidence="2" id="KW-1185">Reference proteome</keyword>
<dbReference type="AlphaFoldDB" id="A0AAD8GRM9"/>
<name>A0AAD8GRM9_9APIA</name>
<proteinExistence type="predicted"/>
<gene>
    <name evidence="1" type="ORF">POM88_052436</name>
</gene>
<comment type="caution">
    <text evidence="1">The sequence shown here is derived from an EMBL/GenBank/DDBJ whole genome shotgun (WGS) entry which is preliminary data.</text>
</comment>
<dbReference type="Proteomes" id="UP001237642">
    <property type="component" value="Unassembled WGS sequence"/>
</dbReference>
<sequence length="102" mass="12095">MWLLQELSKIVVFKEDDIQPAFSRLYGHLKCTLDYSLKVSSRPPMDFSVHQKILWTLDSWASAEAEKPKFPPCFVLEFWFKWHISLWTHCRSHLKGCSKIPK</sequence>
<dbReference type="EMBL" id="JAUIZM010000013">
    <property type="protein sequence ID" value="KAK1353301.1"/>
    <property type="molecule type" value="Genomic_DNA"/>
</dbReference>
<protein>
    <submittedName>
        <fullName evidence="1">Uncharacterized protein</fullName>
    </submittedName>
</protein>